<evidence type="ECO:0000256" key="1">
    <source>
        <dbReference type="SAM" id="SignalP"/>
    </source>
</evidence>
<evidence type="ECO:0000313" key="2">
    <source>
        <dbReference type="EMBL" id="OXA54435.1"/>
    </source>
</evidence>
<accession>A0A226EA68</accession>
<name>A0A226EA68_FOLCA</name>
<sequence length="186" mass="20802">MRILLVFLFINVVSSDINMATKFKVFNPASADDKTGEILCNGRTGVVSQRTKFSEDKNCWDFINFPKSMCIQVSQIMQRNFSVIELQGWDSVQLSESDDCSGEVNLIKKGPCHCKQQVRSPGNQKTNFWKCTVPPFRSVSRSISLDHQIETCTPIDDKVTLMSVDNTKGTDPVPGFFTSGSGVLYE</sequence>
<protein>
    <submittedName>
        <fullName evidence="2">Uncharacterized protein</fullName>
    </submittedName>
</protein>
<dbReference type="EMBL" id="LNIX01000005">
    <property type="protein sequence ID" value="OXA54435.1"/>
    <property type="molecule type" value="Genomic_DNA"/>
</dbReference>
<dbReference type="AlphaFoldDB" id="A0A226EA68"/>
<feature type="signal peptide" evidence="1">
    <location>
        <begin position="1"/>
        <end position="15"/>
    </location>
</feature>
<reference evidence="2 3" key="1">
    <citation type="submission" date="2015-12" db="EMBL/GenBank/DDBJ databases">
        <title>The genome of Folsomia candida.</title>
        <authorList>
            <person name="Faddeeva A."/>
            <person name="Derks M.F."/>
            <person name="Anvar Y."/>
            <person name="Smit S."/>
            <person name="Van Straalen N."/>
            <person name="Roelofs D."/>
        </authorList>
    </citation>
    <scope>NUCLEOTIDE SEQUENCE [LARGE SCALE GENOMIC DNA]</scope>
    <source>
        <strain evidence="2 3">VU population</strain>
        <tissue evidence="2">Whole body</tissue>
    </source>
</reference>
<dbReference type="Proteomes" id="UP000198287">
    <property type="component" value="Unassembled WGS sequence"/>
</dbReference>
<organism evidence="2 3">
    <name type="scientific">Folsomia candida</name>
    <name type="common">Springtail</name>
    <dbReference type="NCBI Taxonomy" id="158441"/>
    <lineage>
        <taxon>Eukaryota</taxon>
        <taxon>Metazoa</taxon>
        <taxon>Ecdysozoa</taxon>
        <taxon>Arthropoda</taxon>
        <taxon>Hexapoda</taxon>
        <taxon>Collembola</taxon>
        <taxon>Entomobryomorpha</taxon>
        <taxon>Isotomoidea</taxon>
        <taxon>Isotomidae</taxon>
        <taxon>Proisotominae</taxon>
        <taxon>Folsomia</taxon>
    </lineage>
</organism>
<evidence type="ECO:0000313" key="3">
    <source>
        <dbReference type="Proteomes" id="UP000198287"/>
    </source>
</evidence>
<feature type="chain" id="PRO_5012172100" evidence="1">
    <location>
        <begin position="16"/>
        <end position="186"/>
    </location>
</feature>
<keyword evidence="1" id="KW-0732">Signal</keyword>
<comment type="caution">
    <text evidence="2">The sequence shown here is derived from an EMBL/GenBank/DDBJ whole genome shotgun (WGS) entry which is preliminary data.</text>
</comment>
<gene>
    <name evidence="2" type="ORF">Fcan01_10516</name>
</gene>
<keyword evidence="3" id="KW-1185">Reference proteome</keyword>
<proteinExistence type="predicted"/>